<reference evidence="14" key="2">
    <citation type="submission" date="2013-07" db="EMBL/GenBank/DDBJ databases">
        <authorList>
            <consortium name="The Broad Institute Genome Sequencing Platform"/>
            <person name="Cuomo C."/>
            <person name="Litvintseva A."/>
            <person name="Chen Y."/>
            <person name="Heitman J."/>
            <person name="Sun S."/>
            <person name="Springer D."/>
            <person name="Dromer F."/>
            <person name="Young S.K."/>
            <person name="Zeng Q."/>
            <person name="Gargeya S."/>
            <person name="Fitzgerald M."/>
            <person name="Abouelleil A."/>
            <person name="Alvarado L."/>
            <person name="Berlin A.M."/>
            <person name="Chapman S.B."/>
            <person name="Dewar J."/>
            <person name="Goldberg J."/>
            <person name="Griggs A."/>
            <person name="Gujja S."/>
            <person name="Hansen M."/>
            <person name="Howarth C."/>
            <person name="Imamovic A."/>
            <person name="Larimer J."/>
            <person name="McCowan C."/>
            <person name="Murphy C."/>
            <person name="Pearson M."/>
            <person name="Priest M."/>
            <person name="Roberts A."/>
            <person name="Saif S."/>
            <person name="Shea T."/>
            <person name="Sykes S."/>
            <person name="Wortman J."/>
            <person name="Nusbaum C."/>
            <person name="Birren B."/>
        </authorList>
    </citation>
    <scope>NUCLEOTIDE SEQUENCE</scope>
    <source>
        <strain evidence="14">CBS 10117</strain>
    </source>
</reference>
<dbReference type="EMBL" id="KI894029">
    <property type="protein sequence ID" value="OBR86811.1"/>
    <property type="molecule type" value="Genomic_DNA"/>
</dbReference>
<keyword evidence="4 12" id="KW-0679">Respiratory chain</keyword>
<organism evidence="13">
    <name type="scientific">Kwoniella dejecticola CBS 10117</name>
    <dbReference type="NCBI Taxonomy" id="1296121"/>
    <lineage>
        <taxon>Eukaryota</taxon>
        <taxon>Fungi</taxon>
        <taxon>Dikarya</taxon>
        <taxon>Basidiomycota</taxon>
        <taxon>Agaricomycotina</taxon>
        <taxon>Tremellomycetes</taxon>
        <taxon>Tremellales</taxon>
        <taxon>Cryptococcaceae</taxon>
        <taxon>Kwoniella</taxon>
    </lineage>
</organism>
<keyword evidence="8 12" id="KW-1133">Transmembrane helix</keyword>
<evidence type="ECO:0000256" key="3">
    <source>
        <dbReference type="ARBA" id="ARBA00022448"/>
    </source>
</evidence>
<keyword evidence="15" id="KW-1185">Reference proteome</keyword>
<evidence type="ECO:0000256" key="1">
    <source>
        <dbReference type="ARBA" id="ARBA00004434"/>
    </source>
</evidence>
<dbReference type="GO" id="GO:0005743">
    <property type="term" value="C:mitochondrial inner membrane"/>
    <property type="evidence" value="ECO:0007669"/>
    <property type="project" value="UniProtKB-SubCell"/>
</dbReference>
<evidence type="ECO:0000256" key="12">
    <source>
        <dbReference type="RuleBase" id="RU368056"/>
    </source>
</evidence>
<evidence type="ECO:0000256" key="4">
    <source>
        <dbReference type="ARBA" id="ARBA00022660"/>
    </source>
</evidence>
<dbReference type="OrthoDB" id="44067at2759"/>
<dbReference type="InterPro" id="IPR036656">
    <property type="entry name" value="QCR9_sf"/>
</dbReference>
<comment type="function">
    <text evidence="12">Component of the ubiquinol-cytochrome c oxidoreductase, a multisubunit transmembrane complex that is part of the mitochondrial electron transport chain which drives oxidative phosphorylation. The complex plays an important role in the uptake of multiple carbon sources present in different host niches.</text>
</comment>
<evidence type="ECO:0000256" key="2">
    <source>
        <dbReference type="ARBA" id="ARBA00007856"/>
    </source>
</evidence>
<sequence length="75" mass="8865">MNFIPTQRYLSTHQLIYNTFFKRNSAFVATCFVGAFAFQISFDLGTTAWWDYHNRGKQWKDIRAKYIQAGDSDEE</sequence>
<comment type="subunit">
    <text evidence="12">Component of the ubiquinol-cytochrome c oxidoreductase (cytochrome b-c1 complex, complex III, CIII), a multisubunit enzyme composed of 3 respiratory subunits cytochrome b, cytochrome c1 and Rieske protein, 2 core protein subunits, and additional low-molecular weight protein subunits.</text>
</comment>
<evidence type="ECO:0000256" key="6">
    <source>
        <dbReference type="ARBA" id="ARBA00022792"/>
    </source>
</evidence>
<evidence type="ECO:0000313" key="15">
    <source>
        <dbReference type="Proteomes" id="UP000078595"/>
    </source>
</evidence>
<dbReference type="AlphaFoldDB" id="A0A1A6A9S7"/>
<evidence type="ECO:0000256" key="11">
    <source>
        <dbReference type="ARBA" id="ARBA00044247"/>
    </source>
</evidence>
<dbReference type="GO" id="GO:0006122">
    <property type="term" value="P:mitochondrial electron transport, ubiquinol to cytochrome c"/>
    <property type="evidence" value="ECO:0007669"/>
    <property type="project" value="UniProtKB-UniRule"/>
</dbReference>
<dbReference type="VEuPathDB" id="FungiDB:I303_02826"/>
<dbReference type="InterPro" id="IPR008027">
    <property type="entry name" value="QCR9"/>
</dbReference>
<dbReference type="FunFam" id="1.20.5.260:FF:000001">
    <property type="entry name" value="Cytochrome b-c1 complex subunit 9"/>
    <property type="match status" value="1"/>
</dbReference>
<evidence type="ECO:0000256" key="7">
    <source>
        <dbReference type="ARBA" id="ARBA00022982"/>
    </source>
</evidence>
<dbReference type="RefSeq" id="XP_018264653.1">
    <property type="nucleotide sequence ID" value="XM_018406159.1"/>
</dbReference>
<comment type="similarity">
    <text evidence="2 12">Belongs to the UQCR10/QCR9 family.</text>
</comment>
<accession>A0A1A6A9S7</accession>
<reference evidence="13" key="1">
    <citation type="submission" date="2013-07" db="EMBL/GenBank/DDBJ databases">
        <title>The Genome Sequence of Cryptococcus dejecticola CBS10117.</title>
        <authorList>
            <consortium name="The Broad Institute Genome Sequencing Platform"/>
            <person name="Cuomo C."/>
            <person name="Litvintseva A."/>
            <person name="Chen Y."/>
            <person name="Heitman J."/>
            <person name="Sun S."/>
            <person name="Springer D."/>
            <person name="Dromer F."/>
            <person name="Young S.K."/>
            <person name="Zeng Q."/>
            <person name="Gargeya S."/>
            <person name="Fitzgerald M."/>
            <person name="Abouelleil A."/>
            <person name="Alvarado L."/>
            <person name="Berlin A.M."/>
            <person name="Chapman S.B."/>
            <person name="Dewar J."/>
            <person name="Goldberg J."/>
            <person name="Griggs A."/>
            <person name="Gujja S."/>
            <person name="Hansen M."/>
            <person name="Howarth C."/>
            <person name="Imamovic A."/>
            <person name="Larimer J."/>
            <person name="McCowan C."/>
            <person name="Murphy C."/>
            <person name="Pearson M."/>
            <person name="Priest M."/>
            <person name="Roberts A."/>
            <person name="Saif S."/>
            <person name="Shea T."/>
            <person name="Sykes S."/>
            <person name="Wortman J."/>
            <person name="Nusbaum C."/>
            <person name="Birren B."/>
        </authorList>
    </citation>
    <scope>NUCLEOTIDE SEQUENCE [LARGE SCALE GENOMIC DNA]</scope>
    <source>
        <strain evidence="13">CBS 10117</strain>
    </source>
</reference>
<dbReference type="PANTHER" id="PTHR12980">
    <property type="entry name" value="UBIQUINOL-CYTOCHROME C REDUCTASE COMPLEX, SUBUNIT X"/>
    <property type="match status" value="1"/>
</dbReference>
<keyword evidence="5 12" id="KW-0812">Transmembrane</keyword>
<dbReference type="GeneID" id="28966525"/>
<evidence type="ECO:0000256" key="9">
    <source>
        <dbReference type="ARBA" id="ARBA00023128"/>
    </source>
</evidence>
<dbReference type="Gene3D" id="1.20.5.260">
    <property type="entry name" value="Cytochrome b-c1 complex subunit 9"/>
    <property type="match status" value="1"/>
</dbReference>
<dbReference type="PANTHER" id="PTHR12980:SF0">
    <property type="entry name" value="CYTOCHROME B-C1 COMPLEX SUBUNIT 9"/>
    <property type="match status" value="1"/>
</dbReference>
<gene>
    <name evidence="13" type="ORF">I303_02826</name>
    <name evidence="14" type="ORF">I303_102812</name>
</gene>
<evidence type="ECO:0000256" key="8">
    <source>
        <dbReference type="ARBA" id="ARBA00022989"/>
    </source>
</evidence>
<keyword evidence="10 12" id="KW-0472">Membrane</keyword>
<evidence type="ECO:0000313" key="14">
    <source>
        <dbReference type="EMBL" id="WWC60246.1"/>
    </source>
</evidence>
<reference evidence="14" key="3">
    <citation type="submission" date="2024-02" db="EMBL/GenBank/DDBJ databases">
        <title>Comparative genomics of Cryptococcus and Kwoniella reveals pathogenesis evolution and contrasting modes of karyotype evolution via chromosome fusion or intercentromeric recombination.</title>
        <authorList>
            <person name="Coelho M.A."/>
            <person name="David-Palma M."/>
            <person name="Shea T."/>
            <person name="Bowers K."/>
            <person name="McGinley-Smith S."/>
            <person name="Mohammad A.W."/>
            <person name="Gnirke A."/>
            <person name="Yurkov A.M."/>
            <person name="Nowrousian M."/>
            <person name="Sun S."/>
            <person name="Cuomo C.A."/>
            <person name="Heitman J."/>
        </authorList>
    </citation>
    <scope>NUCLEOTIDE SEQUENCE</scope>
    <source>
        <strain evidence="14">CBS 10117</strain>
    </source>
</reference>
<dbReference type="GO" id="GO:0045275">
    <property type="term" value="C:respiratory chain complex III"/>
    <property type="evidence" value="ECO:0007669"/>
    <property type="project" value="UniProtKB-UniRule"/>
</dbReference>
<protein>
    <recommendedName>
        <fullName evidence="11 12">Complex III subunit 9</fullName>
    </recommendedName>
</protein>
<evidence type="ECO:0000313" key="13">
    <source>
        <dbReference type="EMBL" id="OBR86811.1"/>
    </source>
</evidence>
<dbReference type="KEGG" id="kdj:28966525"/>
<name>A0A1A6A9S7_9TREE</name>
<keyword evidence="3 12" id="KW-0813">Transport</keyword>
<proteinExistence type="inferred from homology"/>
<dbReference type="Pfam" id="PF05365">
    <property type="entry name" value="UCR_UQCRX_QCR9"/>
    <property type="match status" value="1"/>
</dbReference>
<keyword evidence="7 12" id="KW-0249">Electron transport</keyword>
<dbReference type="STRING" id="1296121.A0A1A6A9S7"/>
<dbReference type="Proteomes" id="UP000078595">
    <property type="component" value="Chromosome 3"/>
</dbReference>
<dbReference type="EMBL" id="CP144532">
    <property type="protein sequence ID" value="WWC60246.1"/>
    <property type="molecule type" value="Genomic_DNA"/>
</dbReference>
<keyword evidence="9 12" id="KW-0496">Mitochondrion</keyword>
<evidence type="ECO:0000256" key="10">
    <source>
        <dbReference type="ARBA" id="ARBA00023136"/>
    </source>
</evidence>
<feature type="transmembrane region" description="Helical" evidence="12">
    <location>
        <begin position="26"/>
        <end position="50"/>
    </location>
</feature>
<evidence type="ECO:0000256" key="5">
    <source>
        <dbReference type="ARBA" id="ARBA00022692"/>
    </source>
</evidence>
<comment type="subcellular location">
    <subcellularLocation>
        <location evidence="1 12">Mitochondrion inner membrane</location>
        <topology evidence="1 12">Single-pass membrane protein</topology>
    </subcellularLocation>
</comment>
<keyword evidence="6 12" id="KW-0999">Mitochondrion inner membrane</keyword>
<dbReference type="SUPFAM" id="SSF81514">
    <property type="entry name" value="Subunit X (non-heme 7 kDa protein) of cytochrome bc1 complex (Ubiquinol-cytochrome c reductase)"/>
    <property type="match status" value="1"/>
</dbReference>